<keyword evidence="2" id="KW-0732">Signal</keyword>
<evidence type="ECO:0000256" key="4">
    <source>
        <dbReference type="ARBA" id="ARBA00023157"/>
    </source>
</evidence>
<dbReference type="PROSITE" id="PS51352">
    <property type="entry name" value="THIOREDOXIN_2"/>
    <property type="match status" value="1"/>
</dbReference>
<evidence type="ECO:0000256" key="6">
    <source>
        <dbReference type="SAM" id="Phobius"/>
    </source>
</evidence>
<dbReference type="PANTHER" id="PTHR13887">
    <property type="entry name" value="GLUTATHIONE S-TRANSFERASE KAPPA"/>
    <property type="match status" value="1"/>
</dbReference>
<dbReference type="EMBL" id="JBHLTC010000018">
    <property type="protein sequence ID" value="MFC0625188.1"/>
    <property type="molecule type" value="Genomic_DNA"/>
</dbReference>
<dbReference type="SUPFAM" id="SSF52833">
    <property type="entry name" value="Thioredoxin-like"/>
    <property type="match status" value="1"/>
</dbReference>
<sequence>MSKSRKAELLTPPKKRRITPGVVVLVVLLLVLAGGVGVQYWRSNSGVSVENADAPEPAVITGPGTDGQGVTFGKADAKTTIEVYLDFRCPHCKEFEDEAGEAINKYIDEGRAKVTYWPMDFVSKDNSPRIANAWGCAAAQGKARSYSDEIFRSFEKSWTEEQLLALGKALKIDNADFNKCVTENGQAKWIESIQTASQQRGIESTPTVFVNGKKIDASAQALQVAVAAAS</sequence>
<keyword evidence="9" id="KW-1185">Reference proteome</keyword>
<keyword evidence="4" id="KW-1015">Disulfide bond</keyword>
<comment type="similarity">
    <text evidence="1">Belongs to the thioredoxin family. DsbA subfamily.</text>
</comment>
<evidence type="ECO:0000313" key="8">
    <source>
        <dbReference type="EMBL" id="MFC0625188.1"/>
    </source>
</evidence>
<evidence type="ECO:0000259" key="7">
    <source>
        <dbReference type="PROSITE" id="PS51352"/>
    </source>
</evidence>
<dbReference type="PANTHER" id="PTHR13887:SF14">
    <property type="entry name" value="DISULFIDE BOND FORMATION PROTEIN D"/>
    <property type="match status" value="1"/>
</dbReference>
<dbReference type="Gene3D" id="3.40.30.10">
    <property type="entry name" value="Glutaredoxin"/>
    <property type="match status" value="1"/>
</dbReference>
<dbReference type="InterPro" id="IPR012336">
    <property type="entry name" value="Thioredoxin-like_fold"/>
</dbReference>
<evidence type="ECO:0000256" key="3">
    <source>
        <dbReference type="ARBA" id="ARBA00023002"/>
    </source>
</evidence>
<keyword evidence="6" id="KW-0812">Transmembrane</keyword>
<keyword evidence="6" id="KW-0472">Membrane</keyword>
<reference evidence="8 9" key="1">
    <citation type="submission" date="2024-09" db="EMBL/GenBank/DDBJ databases">
        <authorList>
            <person name="Sun Q."/>
            <person name="Mori K."/>
        </authorList>
    </citation>
    <scope>NUCLEOTIDE SEQUENCE [LARGE SCALE GENOMIC DNA]</scope>
    <source>
        <strain evidence="8 9">CGMCC 1.15906</strain>
    </source>
</reference>
<dbReference type="Proteomes" id="UP001589890">
    <property type="component" value="Unassembled WGS sequence"/>
</dbReference>
<evidence type="ECO:0000256" key="5">
    <source>
        <dbReference type="ARBA" id="ARBA00023284"/>
    </source>
</evidence>
<dbReference type="InterPro" id="IPR013766">
    <property type="entry name" value="Thioredoxin_domain"/>
</dbReference>
<comment type="caution">
    <text evidence="8">The sequence shown here is derived from an EMBL/GenBank/DDBJ whole genome shotgun (WGS) entry which is preliminary data.</text>
</comment>
<dbReference type="Pfam" id="PF13462">
    <property type="entry name" value="Thioredoxin_4"/>
    <property type="match status" value="1"/>
</dbReference>
<protein>
    <submittedName>
        <fullName evidence="8">DsbA family protein</fullName>
    </submittedName>
</protein>
<dbReference type="RefSeq" id="WP_380047346.1">
    <property type="nucleotide sequence ID" value="NZ_JBHLTC010000018.1"/>
</dbReference>
<keyword evidence="3" id="KW-0560">Oxidoreductase</keyword>
<organism evidence="8 9">
    <name type="scientific">Kribbella deserti</name>
    <dbReference type="NCBI Taxonomy" id="1926257"/>
    <lineage>
        <taxon>Bacteria</taxon>
        <taxon>Bacillati</taxon>
        <taxon>Actinomycetota</taxon>
        <taxon>Actinomycetes</taxon>
        <taxon>Propionibacteriales</taxon>
        <taxon>Kribbellaceae</taxon>
        <taxon>Kribbella</taxon>
    </lineage>
</organism>
<feature type="domain" description="Thioredoxin" evidence="7">
    <location>
        <begin position="48"/>
        <end position="195"/>
    </location>
</feature>
<evidence type="ECO:0000256" key="1">
    <source>
        <dbReference type="ARBA" id="ARBA00005791"/>
    </source>
</evidence>
<dbReference type="CDD" id="cd02972">
    <property type="entry name" value="DsbA_family"/>
    <property type="match status" value="1"/>
</dbReference>
<evidence type="ECO:0000313" key="9">
    <source>
        <dbReference type="Proteomes" id="UP001589890"/>
    </source>
</evidence>
<proteinExistence type="inferred from homology"/>
<keyword evidence="6" id="KW-1133">Transmembrane helix</keyword>
<evidence type="ECO:0000256" key="2">
    <source>
        <dbReference type="ARBA" id="ARBA00022729"/>
    </source>
</evidence>
<accession>A0ABV6QLX5</accession>
<dbReference type="InterPro" id="IPR036249">
    <property type="entry name" value="Thioredoxin-like_sf"/>
</dbReference>
<name>A0ABV6QLX5_9ACTN</name>
<keyword evidence="5" id="KW-0676">Redox-active center</keyword>
<feature type="transmembrane region" description="Helical" evidence="6">
    <location>
        <begin position="21"/>
        <end position="41"/>
    </location>
</feature>
<gene>
    <name evidence="8" type="ORF">ACFFGN_14005</name>
</gene>